<protein>
    <recommendedName>
        <fullName evidence="2">RecQ-mediated genome instability protein 1</fullName>
    </recommendedName>
</protein>
<dbReference type="Proteomes" id="UP000242519">
    <property type="component" value="Unassembled WGS sequence"/>
</dbReference>
<dbReference type="GO" id="GO:0031422">
    <property type="term" value="C:RecQ family helicase-topoisomerase III complex"/>
    <property type="evidence" value="ECO:0007669"/>
    <property type="project" value="TreeGrafter"/>
</dbReference>
<evidence type="ECO:0000256" key="2">
    <source>
        <dbReference type="ARBA" id="ARBA00018987"/>
    </source>
</evidence>
<dbReference type="Pfam" id="PF08585">
    <property type="entry name" value="RMI1_N_C"/>
    <property type="match status" value="1"/>
</dbReference>
<evidence type="ECO:0000256" key="4">
    <source>
        <dbReference type="SAM" id="SignalP"/>
    </source>
</evidence>
<dbReference type="InterPro" id="IPR042470">
    <property type="entry name" value="RMI1_N_C_sf"/>
</dbReference>
<dbReference type="AlphaFoldDB" id="A0A218ZBR4"/>
<evidence type="ECO:0000259" key="5">
    <source>
        <dbReference type="Pfam" id="PF08585"/>
    </source>
</evidence>
<evidence type="ECO:0000313" key="7">
    <source>
        <dbReference type="Proteomes" id="UP000242519"/>
    </source>
</evidence>
<dbReference type="Gene3D" id="2.40.50.770">
    <property type="entry name" value="RecQ-mediated genome instability protein Rmi1, C-terminal domain"/>
    <property type="match status" value="1"/>
</dbReference>
<keyword evidence="4" id="KW-0732">Signal</keyword>
<feature type="domain" description="RecQ mediated genome instability protein 1 OB-fold" evidence="5">
    <location>
        <begin position="75"/>
        <end position="232"/>
    </location>
</feature>
<name>A0A218ZBR4_9HELO</name>
<feature type="region of interest" description="Disordered" evidence="3">
    <location>
        <begin position="131"/>
        <end position="156"/>
    </location>
</feature>
<reference evidence="6 7" key="1">
    <citation type="submission" date="2017-04" db="EMBL/GenBank/DDBJ databases">
        <title>Draft genome sequence of Marssonina coronaria NL1: causal agent of apple blotch.</title>
        <authorList>
            <person name="Cheng Q."/>
        </authorList>
    </citation>
    <scope>NUCLEOTIDE SEQUENCE [LARGE SCALE GENOMIC DNA]</scope>
    <source>
        <strain evidence="6 7">NL1</strain>
    </source>
</reference>
<dbReference type="OrthoDB" id="341511at2759"/>
<feature type="signal peptide" evidence="4">
    <location>
        <begin position="1"/>
        <end position="17"/>
    </location>
</feature>
<accession>A0A218ZBR4</accession>
<dbReference type="GO" id="GO:0016604">
    <property type="term" value="C:nuclear body"/>
    <property type="evidence" value="ECO:0007669"/>
    <property type="project" value="TreeGrafter"/>
</dbReference>
<comment type="caution">
    <text evidence="6">The sequence shown here is derived from an EMBL/GenBank/DDBJ whole genome shotgun (WGS) entry which is preliminary data.</text>
</comment>
<feature type="chain" id="PRO_5012804252" description="RecQ-mediated genome instability protein 1" evidence="4">
    <location>
        <begin position="18"/>
        <end position="247"/>
    </location>
</feature>
<gene>
    <name evidence="6" type="ORF">B2J93_3295</name>
</gene>
<dbReference type="EMBL" id="MZNU01000077">
    <property type="protein sequence ID" value="OWP05164.1"/>
    <property type="molecule type" value="Genomic_DNA"/>
</dbReference>
<dbReference type="InParanoid" id="A0A218ZBR4"/>
<comment type="similarity">
    <text evidence="1">Belongs to the RMI1 family.</text>
</comment>
<proteinExistence type="inferred from homology"/>
<evidence type="ECO:0000313" key="6">
    <source>
        <dbReference type="EMBL" id="OWP05164.1"/>
    </source>
</evidence>
<sequence>MATLPLLTASLTALSLPAPTPSFLQPILQPANPTPNSQRSTPPLAALTATAKHRLLSASISSSPSILLPSTPALPPGVADARVRSRALAQDVFVQVLDVQDAGRSRWEQVERLESERRGEAVKGREVIRAVPADGAGAGDDDAGPGTQSLRTPPSRGPLKLLLQDCKGATVWGFELRNVEKLGVPPAMGIGCKILLKKGIPVARGMVLLEPGSVLVFGGRIDGLDKAWREGREARLRREIEGRDGEE</sequence>
<evidence type="ECO:0000256" key="1">
    <source>
        <dbReference type="ARBA" id="ARBA00006395"/>
    </source>
</evidence>
<dbReference type="GO" id="GO:0000712">
    <property type="term" value="P:resolution of meiotic recombination intermediates"/>
    <property type="evidence" value="ECO:0007669"/>
    <property type="project" value="TreeGrafter"/>
</dbReference>
<dbReference type="STRING" id="503106.A0A218ZBR4"/>
<organism evidence="6 7">
    <name type="scientific">Diplocarpon coronariae</name>
    <dbReference type="NCBI Taxonomy" id="2795749"/>
    <lineage>
        <taxon>Eukaryota</taxon>
        <taxon>Fungi</taxon>
        <taxon>Dikarya</taxon>
        <taxon>Ascomycota</taxon>
        <taxon>Pezizomycotina</taxon>
        <taxon>Leotiomycetes</taxon>
        <taxon>Helotiales</taxon>
        <taxon>Drepanopezizaceae</taxon>
        <taxon>Diplocarpon</taxon>
    </lineage>
</organism>
<dbReference type="GO" id="GO:0000724">
    <property type="term" value="P:double-strand break repair via homologous recombination"/>
    <property type="evidence" value="ECO:0007669"/>
    <property type="project" value="TreeGrafter"/>
</dbReference>
<keyword evidence="7" id="KW-1185">Reference proteome</keyword>
<dbReference type="InterPro" id="IPR013894">
    <property type="entry name" value="RMI1_OB"/>
</dbReference>
<dbReference type="PANTHER" id="PTHR14790">
    <property type="entry name" value="RECQ-MEDIATED GENOME INSTABILITY PROTEIN 1 RMI1"/>
    <property type="match status" value="1"/>
</dbReference>
<dbReference type="PANTHER" id="PTHR14790:SF15">
    <property type="entry name" value="RECQ-MEDIATED GENOME INSTABILITY PROTEIN 1"/>
    <property type="match status" value="1"/>
</dbReference>
<evidence type="ECO:0000256" key="3">
    <source>
        <dbReference type="SAM" id="MobiDB-lite"/>
    </source>
</evidence>